<dbReference type="PANTHER" id="PTHR12484">
    <property type="entry name" value="B-LYMPHOCYTE ANTIGEN-RELATED"/>
    <property type="match status" value="1"/>
</dbReference>
<gene>
    <name evidence="2" type="primary">AKAP17A</name>
</gene>
<dbReference type="PANTHER" id="PTHR12484:SF4">
    <property type="entry name" value="A-KINASE ANCHOR PROTEIN 17A"/>
    <property type="match status" value="1"/>
</dbReference>
<feature type="region of interest" description="Disordered" evidence="1">
    <location>
        <begin position="262"/>
        <end position="317"/>
    </location>
</feature>
<feature type="compositionally biased region" description="Basic residues" evidence="1">
    <location>
        <begin position="683"/>
        <end position="701"/>
    </location>
</feature>
<name>A0A4W4ETY9_ELEEL</name>
<evidence type="ECO:0000313" key="3">
    <source>
        <dbReference type="Proteomes" id="UP000314983"/>
    </source>
</evidence>
<reference evidence="3" key="1">
    <citation type="journal article" date="2014" name="Science">
        <title>Nonhuman genetics. Genomic basis for the convergent evolution of electric organs.</title>
        <authorList>
            <person name="Gallant J.R."/>
            <person name="Traeger L.L."/>
            <person name="Volkening J.D."/>
            <person name="Moffett H."/>
            <person name="Chen P.H."/>
            <person name="Novina C.D."/>
            <person name="Phillips G.N.Jr."/>
            <person name="Anand R."/>
            <person name="Wells G.B."/>
            <person name="Pinch M."/>
            <person name="Guth R."/>
            <person name="Unguez G.A."/>
            <person name="Albert J.S."/>
            <person name="Zakon H.H."/>
            <person name="Samanta M.P."/>
            <person name="Sussman M.R."/>
        </authorList>
    </citation>
    <scope>NUCLEOTIDE SEQUENCE [LARGE SCALE GENOMIC DNA]</scope>
</reference>
<dbReference type="OMA" id="IPACEQN"/>
<protein>
    <recommendedName>
        <fullName evidence="4">RRM domain-containing protein</fullName>
    </recommendedName>
</protein>
<keyword evidence="3" id="KW-1185">Reference proteome</keyword>
<reference evidence="2" key="5">
    <citation type="submission" date="2025-09" db="UniProtKB">
        <authorList>
            <consortium name="Ensembl"/>
        </authorList>
    </citation>
    <scope>IDENTIFICATION</scope>
</reference>
<dbReference type="GeneID" id="113586735"/>
<sequence>MTTIVHDTTEAVQLCKEYNLYLKPIARMTISVALPQLKMPGKSISNWEVMERLKNMVQPDQFSSLRISKSTMDFIRFEGEVENKSAVRSFLAKLDGKSIKLSGFTDILKVRAAENKVDFPTRHDWDSFFRDAKDMNETVPGERPDTIHLEGLPCKWFAQKDSPSDRPSEAVLRAVFEGFGKIRNVDIPMLDPYREEMTGKNFNTFSFGGHLNFEGYIQYEEHTGFVKAMDILRGMKLMLKGEDGKAVACGIKVTFDTTKHLSDSSLKKRQQERAKLQELERRREEQKRREKEEEERRKEEERYCSLHNTTPLGPFGLPESTRLKALSLAEGFGSSCFYDSFCRKQRELEEEEKEKRREERLRRREERLREREEKRNQKKAKKQQEEEQKRLHLKIATEERKLLLAQRNLESIRLIAELLSRAKALKQQQLEQEKAELARKQKAELARLQQVEERRRQQEAELHRVEQEKARALELQRKERELRDRLLGNLLKKSTTADCQQGEQLDFPAEAAESELDLQACEVRTQLNGVTCRSEETKPVAACSVTKGRQENKARKQEKPPGDEQRGLKERRRSPESSGSRRGRSAHAHNRSRERSHGHRSSSRKPSYGRSRSGRRRSGDGRHGRGWSPSGYRRSRERSHSYGRRGRGSRACSHGRSSRCSHGRSSSSNTGSSRSGSMSRSSSRGRRRRSFSRQKERSRHH</sequence>
<dbReference type="Proteomes" id="UP000314983">
    <property type="component" value="Chromosome 25"/>
</dbReference>
<evidence type="ECO:0000313" key="2">
    <source>
        <dbReference type="Ensembl" id="ENSEEEP00000015692.2"/>
    </source>
</evidence>
<dbReference type="GeneTree" id="ENSGT00440000039314"/>
<feature type="compositionally biased region" description="Basic and acidic residues" evidence="1">
    <location>
        <begin position="353"/>
        <end position="375"/>
    </location>
</feature>
<reference evidence="2" key="3">
    <citation type="submission" date="2020-05" db="EMBL/GenBank/DDBJ databases">
        <title>Electrophorus electricus (electric eel) genome, fEleEle1, primary haplotype.</title>
        <authorList>
            <person name="Myers G."/>
            <person name="Meyer A."/>
            <person name="Fedrigo O."/>
            <person name="Formenti G."/>
            <person name="Rhie A."/>
            <person name="Tracey A."/>
            <person name="Sims Y."/>
            <person name="Jarvis E.D."/>
        </authorList>
    </citation>
    <scope>NUCLEOTIDE SEQUENCE [LARGE SCALE GENOMIC DNA]</scope>
</reference>
<dbReference type="InterPro" id="IPR056852">
    <property type="entry name" value="AK17A/B"/>
</dbReference>
<reference evidence="2" key="4">
    <citation type="submission" date="2025-08" db="UniProtKB">
        <authorList>
            <consortium name="Ensembl"/>
        </authorList>
    </citation>
    <scope>IDENTIFICATION</scope>
</reference>
<dbReference type="RefSeq" id="XP_026880881.2">
    <property type="nucleotide sequence ID" value="XM_027025080.2"/>
</dbReference>
<proteinExistence type="predicted"/>
<dbReference type="Pfam" id="PF25015">
    <property type="entry name" value="RBD_AKAP-17A"/>
    <property type="match status" value="1"/>
</dbReference>
<feature type="region of interest" description="Disordered" evidence="1">
    <location>
        <begin position="353"/>
        <end position="389"/>
    </location>
</feature>
<evidence type="ECO:0008006" key="4">
    <source>
        <dbReference type="Google" id="ProtNLM"/>
    </source>
</evidence>
<feature type="compositionally biased region" description="Basic and acidic residues" evidence="1">
    <location>
        <begin position="262"/>
        <end position="304"/>
    </location>
</feature>
<feature type="compositionally biased region" description="Basic residues" evidence="1">
    <location>
        <begin position="633"/>
        <end position="648"/>
    </location>
</feature>
<dbReference type="STRING" id="8005.ENSEEEP00000015692"/>
<feature type="compositionally biased region" description="Low complexity" evidence="1">
    <location>
        <begin position="663"/>
        <end position="682"/>
    </location>
</feature>
<reference evidence="3" key="2">
    <citation type="journal article" date="2017" name="Sci. Adv.">
        <title>A tail of two voltages: Proteomic comparison of the three electric organs of the electric eel.</title>
        <authorList>
            <person name="Traeger L.L."/>
            <person name="Sabat G."/>
            <person name="Barrett-Wilt G.A."/>
            <person name="Wells G.B."/>
            <person name="Sussman M.R."/>
        </authorList>
    </citation>
    <scope>NUCLEOTIDE SEQUENCE [LARGE SCALE GENOMIC DNA]</scope>
</reference>
<feature type="region of interest" description="Disordered" evidence="1">
    <location>
        <begin position="533"/>
        <end position="701"/>
    </location>
</feature>
<dbReference type="Ensembl" id="ENSEEET00000015872.2">
    <property type="protein sequence ID" value="ENSEEEP00000015692.2"/>
    <property type="gene ID" value="ENSEEEG00000007768.2"/>
</dbReference>
<dbReference type="CDD" id="cd12264">
    <property type="entry name" value="RRM_AKAP17A"/>
    <property type="match status" value="1"/>
</dbReference>
<organism evidence="2 3">
    <name type="scientific">Electrophorus electricus</name>
    <name type="common">Electric eel</name>
    <name type="synonym">Gymnotus electricus</name>
    <dbReference type="NCBI Taxonomy" id="8005"/>
    <lineage>
        <taxon>Eukaryota</taxon>
        <taxon>Metazoa</taxon>
        <taxon>Chordata</taxon>
        <taxon>Craniata</taxon>
        <taxon>Vertebrata</taxon>
        <taxon>Euteleostomi</taxon>
        <taxon>Actinopterygii</taxon>
        <taxon>Neopterygii</taxon>
        <taxon>Teleostei</taxon>
        <taxon>Ostariophysi</taxon>
        <taxon>Gymnotiformes</taxon>
        <taxon>Gymnotoidei</taxon>
        <taxon>Gymnotidae</taxon>
        <taxon>Electrophorus</taxon>
    </lineage>
</organism>
<dbReference type="AlphaFoldDB" id="A0A4W4ETY9"/>
<feature type="compositionally biased region" description="Basic and acidic residues" evidence="1">
    <location>
        <begin position="548"/>
        <end position="568"/>
    </location>
</feature>
<evidence type="ECO:0000256" key="1">
    <source>
        <dbReference type="SAM" id="MobiDB-lite"/>
    </source>
</evidence>
<feature type="compositionally biased region" description="Basic residues" evidence="1">
    <location>
        <begin position="581"/>
        <end position="603"/>
    </location>
</feature>
<accession>A0A4W4ETY9</accession>